<protein>
    <submittedName>
        <fullName evidence="1">Uncharacterized protein</fullName>
    </submittedName>
</protein>
<name>A0A2P5P4Q9_9CHLR</name>
<proteinExistence type="predicted"/>
<evidence type="ECO:0000313" key="2">
    <source>
        <dbReference type="Proteomes" id="UP000235653"/>
    </source>
</evidence>
<evidence type="ECO:0000313" key="1">
    <source>
        <dbReference type="EMBL" id="PPD57281.1"/>
    </source>
</evidence>
<keyword evidence="2" id="KW-1185">Reference proteome</keyword>
<comment type="caution">
    <text evidence="1">The sequence shown here is derived from an EMBL/GenBank/DDBJ whole genome shotgun (WGS) entry which is preliminary data.</text>
</comment>
<gene>
    <name evidence="1" type="ORF">JP09_009530</name>
</gene>
<reference evidence="1 2" key="1">
    <citation type="journal article" date="2017" name="ISME J.">
        <title>Grape pomace compost harbors organohalide-respiring Dehalogenimonas species with novel reductive dehalogenase genes.</title>
        <authorList>
            <person name="Yang Y."/>
            <person name="Higgins S.A."/>
            <person name="Yan J."/>
            <person name="Simsir B."/>
            <person name="Chourey K."/>
            <person name="Iyer R."/>
            <person name="Hettich R.L."/>
            <person name="Baldwin B."/>
            <person name="Ogles D.M."/>
            <person name="Loffler F.E."/>
        </authorList>
    </citation>
    <scope>NUCLEOTIDE SEQUENCE [LARGE SCALE GENOMIC DNA]</scope>
    <source>
        <strain evidence="1 2">GP</strain>
    </source>
</reference>
<dbReference type="EMBL" id="JQAN02000014">
    <property type="protein sequence ID" value="PPD57281.1"/>
    <property type="molecule type" value="Genomic_DNA"/>
</dbReference>
<dbReference type="RefSeq" id="WP_162486010.1">
    <property type="nucleotide sequence ID" value="NZ_CP058566.2"/>
</dbReference>
<dbReference type="Proteomes" id="UP000235653">
    <property type="component" value="Unassembled WGS sequence"/>
</dbReference>
<accession>A0A2P5P4Q9</accession>
<dbReference type="AlphaFoldDB" id="A0A2P5P4Q9"/>
<organism evidence="1 2">
    <name type="scientific">Dehalogenimonas etheniformans</name>
    <dbReference type="NCBI Taxonomy" id="1536648"/>
    <lineage>
        <taxon>Bacteria</taxon>
        <taxon>Bacillati</taxon>
        <taxon>Chloroflexota</taxon>
        <taxon>Dehalococcoidia</taxon>
        <taxon>Dehalococcoidales</taxon>
        <taxon>Dehalococcoidaceae</taxon>
        <taxon>Dehalogenimonas</taxon>
    </lineage>
</organism>
<sequence length="126" mass="14343">MDKLAHLCHYSYPLHFNFADRQRMHESITIVDDLFSKTNLTIDAKLISDDLFQKKGFCRKAKTIQPAAPNPAPGPRGIVFHETLGETIRSAPVFTIKHGNCFNNHRVVLAENEPEIRVVLGKIYQK</sequence>